<dbReference type="GeneID" id="87755951"/>
<dbReference type="InterPro" id="IPR044142">
    <property type="entry name" value="AhpF_NTD_N"/>
</dbReference>
<name>A0A1G5VW46_9FIRM</name>
<dbReference type="Gene3D" id="3.50.50.60">
    <property type="entry name" value="FAD/NAD(P)-binding domain"/>
    <property type="match status" value="2"/>
</dbReference>
<dbReference type="Pfam" id="PF13192">
    <property type="entry name" value="Thioredoxin_3"/>
    <property type="match status" value="1"/>
</dbReference>
<accession>A0A1G5VW46</accession>
<feature type="domain" description="FAD/NAD(P)-binding" evidence="3">
    <location>
        <begin position="5"/>
        <end position="296"/>
    </location>
</feature>
<dbReference type="Pfam" id="PF07992">
    <property type="entry name" value="Pyr_redox_2"/>
    <property type="match status" value="1"/>
</dbReference>
<proteinExistence type="predicted"/>
<evidence type="ECO:0000313" key="6">
    <source>
        <dbReference type="Proteomes" id="UP000199689"/>
    </source>
</evidence>
<organism evidence="5 6">
    <name type="scientific">Allisonella histaminiformans</name>
    <dbReference type="NCBI Taxonomy" id="209880"/>
    <lineage>
        <taxon>Bacteria</taxon>
        <taxon>Bacillati</taxon>
        <taxon>Bacillota</taxon>
        <taxon>Negativicutes</taxon>
        <taxon>Veillonellales</taxon>
        <taxon>Veillonellaceae</taxon>
        <taxon>Allisonella</taxon>
    </lineage>
</organism>
<gene>
    <name evidence="5" type="ORF">SAMN02910343_00925</name>
</gene>
<evidence type="ECO:0000259" key="4">
    <source>
        <dbReference type="Pfam" id="PF13192"/>
    </source>
</evidence>
<dbReference type="CDD" id="cd02974">
    <property type="entry name" value="AhpF_NTD_N"/>
    <property type="match status" value="1"/>
</dbReference>
<keyword evidence="1" id="KW-0285">Flavoprotein</keyword>
<feature type="domain" description="Thioredoxin-like fold" evidence="4">
    <location>
        <begin position="464"/>
        <end position="539"/>
    </location>
</feature>
<dbReference type="Proteomes" id="UP000199689">
    <property type="component" value="Unassembled WGS sequence"/>
</dbReference>
<dbReference type="InterPro" id="IPR036249">
    <property type="entry name" value="Thioredoxin-like_sf"/>
</dbReference>
<dbReference type="InterPro" id="IPR050097">
    <property type="entry name" value="Ferredoxin-NADP_redctase_2"/>
</dbReference>
<reference evidence="5 6" key="1">
    <citation type="submission" date="2016-10" db="EMBL/GenBank/DDBJ databases">
        <authorList>
            <person name="de Groot N.N."/>
        </authorList>
    </citation>
    <scope>NUCLEOTIDE SEQUENCE [LARGE SCALE GENOMIC DNA]</scope>
    <source>
        <strain evidence="5 6">DSM 15230</strain>
    </source>
</reference>
<dbReference type="PANTHER" id="PTHR48105">
    <property type="entry name" value="THIOREDOXIN REDUCTASE 1-RELATED-RELATED"/>
    <property type="match status" value="1"/>
</dbReference>
<dbReference type="GO" id="GO:0016491">
    <property type="term" value="F:oxidoreductase activity"/>
    <property type="evidence" value="ECO:0007669"/>
    <property type="project" value="UniProtKB-KW"/>
</dbReference>
<dbReference type="EMBL" id="FMXA01000010">
    <property type="protein sequence ID" value="SDA49958.1"/>
    <property type="molecule type" value="Genomic_DNA"/>
</dbReference>
<evidence type="ECO:0000256" key="2">
    <source>
        <dbReference type="ARBA" id="ARBA00023002"/>
    </source>
</evidence>
<dbReference type="InterPro" id="IPR023753">
    <property type="entry name" value="FAD/NAD-binding_dom"/>
</dbReference>
<protein>
    <submittedName>
        <fullName evidence="5">Thioredoxin reductase (NADPH)</fullName>
    </submittedName>
</protein>
<dbReference type="SUPFAM" id="SSF52833">
    <property type="entry name" value="Thioredoxin-like"/>
    <property type="match status" value="2"/>
</dbReference>
<keyword evidence="2" id="KW-0560">Oxidoreductase</keyword>
<sequence length="541" mass="58638">MEKRYDAIIVGGGPAGLSAAIYMARAQFHVLVIEKDTIGGQITITGEVVNYPGIPYTNGKKLTAGMHSQAGAFGAEFLTAEVTGLDLEGTYKTVHTTRGDFTAAGIIYAAGAHPRLAGFAGEEEFKGHGVAYCATCDGEFFTDKDVFVVGGGFAAVEEGLFLTRYARKLYMVVRRDDFSIHSPVVDELKENPKVTLLTHTRIAEVSGDQAIRRVVLEDTETGEKRVYNAPEGDYCGVFVFVGYAPENGLVKGKVDLDDRGYIITDRDQRTNVSGVYAAGDICVKNLRQVVTAVSDGAVAATSLEKYLGTLYRQLGVKRDYVRKAPPKAPQQEAEAPKAASGAYLDDDIRQALAPVLARLERPITLRLYSDNSSYAEDDRKLITELASLCNKISAEVVEAPNEDLKHTIAILDADGHDLGMRFHGVPGGHEFNSFILALYNAAGPGQNIGEEAEKRIATISEPKNIHIAVSLTCTMCPDLVAAAERIAASSPNVSVDVYDLQHYPDMKDKYNIMSVPCFIINEDDVHFGKKSVDELLQILGV</sequence>
<evidence type="ECO:0000259" key="3">
    <source>
        <dbReference type="Pfam" id="PF07992"/>
    </source>
</evidence>
<dbReference type="InterPro" id="IPR012336">
    <property type="entry name" value="Thioredoxin-like_fold"/>
</dbReference>
<dbReference type="PRINTS" id="PR00368">
    <property type="entry name" value="FADPNR"/>
</dbReference>
<dbReference type="RefSeq" id="WP_091364356.1">
    <property type="nucleotide sequence ID" value="NZ_FMXA01000010.1"/>
</dbReference>
<dbReference type="SUPFAM" id="SSF51905">
    <property type="entry name" value="FAD/NAD(P)-binding domain"/>
    <property type="match status" value="1"/>
</dbReference>
<dbReference type="Gene3D" id="3.40.30.80">
    <property type="match status" value="1"/>
</dbReference>
<evidence type="ECO:0000256" key="1">
    <source>
        <dbReference type="ARBA" id="ARBA00022630"/>
    </source>
</evidence>
<dbReference type="STRING" id="209880.SAMN02910343_00925"/>
<keyword evidence="6" id="KW-1185">Reference proteome</keyword>
<dbReference type="OrthoDB" id="9806179at2"/>
<dbReference type="PRINTS" id="PR00469">
    <property type="entry name" value="PNDRDTASEII"/>
</dbReference>
<dbReference type="AlphaFoldDB" id="A0A1G5VW46"/>
<evidence type="ECO:0000313" key="5">
    <source>
        <dbReference type="EMBL" id="SDA49958.1"/>
    </source>
</evidence>
<dbReference type="InterPro" id="IPR036188">
    <property type="entry name" value="FAD/NAD-bd_sf"/>
</dbReference>